<accession>A0A2U3EPQ6</accession>
<gene>
    <name evidence="2" type="ORF">PCL_03669</name>
</gene>
<reference evidence="2 3" key="1">
    <citation type="journal article" date="2016" name="Front. Microbiol.">
        <title>Genome and transcriptome sequences reveal the specific parasitism of the nematophagous Purpureocillium lilacinum 36-1.</title>
        <authorList>
            <person name="Xie J."/>
            <person name="Li S."/>
            <person name="Mo C."/>
            <person name="Xiao X."/>
            <person name="Peng D."/>
            <person name="Wang G."/>
            <person name="Xiao Y."/>
        </authorList>
    </citation>
    <scope>NUCLEOTIDE SEQUENCE [LARGE SCALE GENOMIC DNA]</scope>
    <source>
        <strain evidence="2 3">36-1</strain>
    </source>
</reference>
<evidence type="ECO:0000313" key="2">
    <source>
        <dbReference type="EMBL" id="PWI76475.1"/>
    </source>
</evidence>
<protein>
    <submittedName>
        <fullName evidence="2">Uncharacterized protein</fullName>
    </submittedName>
</protein>
<dbReference type="EMBL" id="LCWV01000001">
    <property type="protein sequence ID" value="PWI76475.1"/>
    <property type="molecule type" value="Genomic_DNA"/>
</dbReference>
<feature type="compositionally biased region" description="Polar residues" evidence="1">
    <location>
        <begin position="57"/>
        <end position="72"/>
    </location>
</feature>
<comment type="caution">
    <text evidence="2">The sequence shown here is derived from an EMBL/GenBank/DDBJ whole genome shotgun (WGS) entry which is preliminary data.</text>
</comment>
<feature type="region of interest" description="Disordered" evidence="1">
    <location>
        <begin position="57"/>
        <end position="93"/>
    </location>
</feature>
<sequence length="120" mass="12939">MRERAGKGPPPAATSATWQRYSPRFCIDLCSIIGFAQITAGRDLSLWQQNSFVRAASTSSRAQPTAQPSTAQMLAAPTVRSSPIHATSPAHRMTPPCARSVVAPWDAPFWPFWTLAIGSA</sequence>
<proteinExistence type="predicted"/>
<evidence type="ECO:0000313" key="3">
    <source>
        <dbReference type="Proteomes" id="UP000245956"/>
    </source>
</evidence>
<organism evidence="2 3">
    <name type="scientific">Purpureocillium lilacinum</name>
    <name type="common">Paecilomyces lilacinus</name>
    <dbReference type="NCBI Taxonomy" id="33203"/>
    <lineage>
        <taxon>Eukaryota</taxon>
        <taxon>Fungi</taxon>
        <taxon>Dikarya</taxon>
        <taxon>Ascomycota</taxon>
        <taxon>Pezizomycotina</taxon>
        <taxon>Sordariomycetes</taxon>
        <taxon>Hypocreomycetidae</taxon>
        <taxon>Hypocreales</taxon>
        <taxon>Ophiocordycipitaceae</taxon>
        <taxon>Purpureocillium</taxon>
    </lineage>
</organism>
<name>A0A2U3EPQ6_PURLI</name>
<evidence type="ECO:0000256" key="1">
    <source>
        <dbReference type="SAM" id="MobiDB-lite"/>
    </source>
</evidence>
<dbReference type="AlphaFoldDB" id="A0A2U3EPQ6"/>
<dbReference type="Proteomes" id="UP000245956">
    <property type="component" value="Unassembled WGS sequence"/>
</dbReference>